<feature type="transmembrane region" description="Helical" evidence="2">
    <location>
        <begin position="167"/>
        <end position="189"/>
    </location>
</feature>
<keyword evidence="4" id="KW-1185">Reference proteome</keyword>
<proteinExistence type="predicted"/>
<protein>
    <submittedName>
        <fullName evidence="3">Uncharacterized protein</fullName>
    </submittedName>
</protein>
<dbReference type="AlphaFoldDB" id="A0AAD7EDJ5"/>
<feature type="compositionally biased region" description="Basic and acidic residues" evidence="1">
    <location>
        <begin position="329"/>
        <end position="338"/>
    </location>
</feature>
<evidence type="ECO:0000313" key="4">
    <source>
        <dbReference type="Proteomes" id="UP001218218"/>
    </source>
</evidence>
<comment type="caution">
    <text evidence="3">The sequence shown here is derived from an EMBL/GenBank/DDBJ whole genome shotgun (WGS) entry which is preliminary data.</text>
</comment>
<keyword evidence="2" id="KW-1133">Transmembrane helix</keyword>
<feature type="compositionally biased region" description="Polar residues" evidence="1">
    <location>
        <begin position="349"/>
        <end position="360"/>
    </location>
</feature>
<feature type="transmembrane region" description="Helical" evidence="2">
    <location>
        <begin position="234"/>
        <end position="254"/>
    </location>
</feature>
<feature type="transmembrane region" description="Helical" evidence="2">
    <location>
        <begin position="20"/>
        <end position="37"/>
    </location>
</feature>
<accession>A0AAD7EDJ5</accession>
<sequence>MEASFLRAQVWGMFLESLTFGVYLVTCGSCYRVFFSTTSRYRGLSERNWPMLLIFLIFFAKTTSSVGIHLYLNLQNVTETDLGQAVHQFSDASRPVNVSKYITILVQTVIASGFFIYRCWIVHHRSWLIVALPLVLWLGAVALMGIVIHVDTSLNIQGFFAISQSRVFGSCFWAFVIAVNIITTGQIAYRICRVDHLKSRSNVQSNSDDSMSPTVQKSSVSLIPGDPMKFPIHVAIESGMIYTTMTLLVFGLFVAHSTAVYIAIGVLVQVIGISFNLIVIHNRPRSQTSFLSELNSVPLQFTSSNLSVPASAIEFAYPKHFMPRRKNRFAGEPEKEDGTQCPLPPSTPGLPQNPSYQSIQ</sequence>
<feature type="transmembrane region" description="Helical" evidence="2">
    <location>
        <begin position="101"/>
        <end position="120"/>
    </location>
</feature>
<dbReference type="Proteomes" id="UP001218218">
    <property type="component" value="Unassembled WGS sequence"/>
</dbReference>
<evidence type="ECO:0000256" key="2">
    <source>
        <dbReference type="SAM" id="Phobius"/>
    </source>
</evidence>
<feature type="transmembrane region" description="Helical" evidence="2">
    <location>
        <begin position="49"/>
        <end position="72"/>
    </location>
</feature>
<feature type="transmembrane region" description="Helical" evidence="2">
    <location>
        <begin position="260"/>
        <end position="280"/>
    </location>
</feature>
<evidence type="ECO:0000256" key="1">
    <source>
        <dbReference type="SAM" id="MobiDB-lite"/>
    </source>
</evidence>
<evidence type="ECO:0000313" key="3">
    <source>
        <dbReference type="EMBL" id="KAJ7314397.1"/>
    </source>
</evidence>
<organism evidence="3 4">
    <name type="scientific">Mycena albidolilacea</name>
    <dbReference type="NCBI Taxonomy" id="1033008"/>
    <lineage>
        <taxon>Eukaryota</taxon>
        <taxon>Fungi</taxon>
        <taxon>Dikarya</taxon>
        <taxon>Basidiomycota</taxon>
        <taxon>Agaricomycotina</taxon>
        <taxon>Agaricomycetes</taxon>
        <taxon>Agaricomycetidae</taxon>
        <taxon>Agaricales</taxon>
        <taxon>Marasmiineae</taxon>
        <taxon>Mycenaceae</taxon>
        <taxon>Mycena</taxon>
    </lineage>
</organism>
<dbReference type="EMBL" id="JARIHO010000067">
    <property type="protein sequence ID" value="KAJ7314397.1"/>
    <property type="molecule type" value="Genomic_DNA"/>
</dbReference>
<gene>
    <name evidence="3" type="ORF">DFH08DRAFT_430380</name>
</gene>
<name>A0AAD7EDJ5_9AGAR</name>
<keyword evidence="2" id="KW-0472">Membrane</keyword>
<reference evidence="3" key="1">
    <citation type="submission" date="2023-03" db="EMBL/GenBank/DDBJ databases">
        <title>Massive genome expansion in bonnet fungi (Mycena s.s.) driven by repeated elements and novel gene families across ecological guilds.</title>
        <authorList>
            <consortium name="Lawrence Berkeley National Laboratory"/>
            <person name="Harder C.B."/>
            <person name="Miyauchi S."/>
            <person name="Viragh M."/>
            <person name="Kuo A."/>
            <person name="Thoen E."/>
            <person name="Andreopoulos B."/>
            <person name="Lu D."/>
            <person name="Skrede I."/>
            <person name="Drula E."/>
            <person name="Henrissat B."/>
            <person name="Morin E."/>
            <person name="Kohler A."/>
            <person name="Barry K."/>
            <person name="LaButti K."/>
            <person name="Morin E."/>
            <person name="Salamov A."/>
            <person name="Lipzen A."/>
            <person name="Mereny Z."/>
            <person name="Hegedus B."/>
            <person name="Baldrian P."/>
            <person name="Stursova M."/>
            <person name="Weitz H."/>
            <person name="Taylor A."/>
            <person name="Grigoriev I.V."/>
            <person name="Nagy L.G."/>
            <person name="Martin F."/>
            <person name="Kauserud H."/>
        </authorList>
    </citation>
    <scope>NUCLEOTIDE SEQUENCE</scope>
    <source>
        <strain evidence="3">CBHHK002</strain>
    </source>
</reference>
<keyword evidence="2" id="KW-0812">Transmembrane</keyword>
<feature type="region of interest" description="Disordered" evidence="1">
    <location>
        <begin position="327"/>
        <end position="360"/>
    </location>
</feature>
<feature type="transmembrane region" description="Helical" evidence="2">
    <location>
        <begin position="127"/>
        <end position="147"/>
    </location>
</feature>